<proteinExistence type="predicted"/>
<sequence>MKDDEISVDGDTEEGIVFAQGELEKKGLYYVPAELWKPKEGVNIQELNGGLYLFHFFHRVDLYRVMVMNPWTFDYQTLVLESMEGHSHPSMIQIHILETGFHLEKVAKDIGNKISDFLIADLDYFSNPDMKFLYIWIKHDVCKSIWKGIRLKKEGGEWLWVRFSYDVIGHFDRFCSKLVEFPPGQAVRSFSVETRASFRLHKTILESKWLRTTAEKYGNSGKNINRYGKSKIGESYNPLFKTSNLASGEDSGTNVGSQRIFENPTNMETQDTNHKNMEEDMAAMDDDLVVGDSKRKWVGSDQLKTGGLRFC</sequence>
<protein>
    <recommendedName>
        <fullName evidence="2">DUF4283 domain-containing protein</fullName>
    </recommendedName>
</protein>
<feature type="region of interest" description="Disordered" evidence="1">
    <location>
        <begin position="243"/>
        <end position="271"/>
    </location>
</feature>
<organism evidence="3">
    <name type="scientific">Manihot esculenta</name>
    <name type="common">Cassava</name>
    <name type="synonym">Jatropha manihot</name>
    <dbReference type="NCBI Taxonomy" id="3983"/>
    <lineage>
        <taxon>Eukaryota</taxon>
        <taxon>Viridiplantae</taxon>
        <taxon>Streptophyta</taxon>
        <taxon>Embryophyta</taxon>
        <taxon>Tracheophyta</taxon>
        <taxon>Spermatophyta</taxon>
        <taxon>Magnoliopsida</taxon>
        <taxon>eudicotyledons</taxon>
        <taxon>Gunneridae</taxon>
        <taxon>Pentapetalae</taxon>
        <taxon>rosids</taxon>
        <taxon>fabids</taxon>
        <taxon>Malpighiales</taxon>
        <taxon>Euphorbiaceae</taxon>
        <taxon>Crotonoideae</taxon>
        <taxon>Manihoteae</taxon>
        <taxon>Manihot</taxon>
    </lineage>
</organism>
<dbReference type="Pfam" id="PF14111">
    <property type="entry name" value="DUF4283"/>
    <property type="match status" value="1"/>
</dbReference>
<reference evidence="3" key="1">
    <citation type="submission" date="2016-02" db="EMBL/GenBank/DDBJ databases">
        <title>WGS assembly of Manihot esculenta.</title>
        <authorList>
            <person name="Bredeson J.V."/>
            <person name="Prochnik S.E."/>
            <person name="Lyons J.B."/>
            <person name="Schmutz J."/>
            <person name="Grimwood J."/>
            <person name="Vrebalov J."/>
            <person name="Bart R.S."/>
            <person name="Amuge T."/>
            <person name="Ferguson M.E."/>
            <person name="Green R."/>
            <person name="Putnam N."/>
            <person name="Stites J."/>
            <person name="Rounsley S."/>
            <person name="Rokhsar D.S."/>
        </authorList>
    </citation>
    <scope>NUCLEOTIDE SEQUENCE [LARGE SCALE GENOMIC DNA]</scope>
    <source>
        <tissue evidence="3">Leaf</tissue>
    </source>
</reference>
<evidence type="ECO:0000256" key="1">
    <source>
        <dbReference type="SAM" id="MobiDB-lite"/>
    </source>
</evidence>
<dbReference type="AlphaFoldDB" id="A0A2C9VMW8"/>
<name>A0A2C9VMW8_MANES</name>
<evidence type="ECO:0000259" key="2">
    <source>
        <dbReference type="Pfam" id="PF14111"/>
    </source>
</evidence>
<dbReference type="InterPro" id="IPR040256">
    <property type="entry name" value="At4g02000-like"/>
</dbReference>
<feature type="compositionally biased region" description="Polar residues" evidence="1">
    <location>
        <begin position="243"/>
        <end position="257"/>
    </location>
</feature>
<dbReference type="EMBL" id="CM004392">
    <property type="protein sequence ID" value="OAY46954.1"/>
    <property type="molecule type" value="Genomic_DNA"/>
</dbReference>
<dbReference type="InterPro" id="IPR025558">
    <property type="entry name" value="DUF4283"/>
</dbReference>
<feature type="domain" description="DUF4283" evidence="2">
    <location>
        <begin position="33"/>
        <end position="86"/>
    </location>
</feature>
<gene>
    <name evidence="3" type="ORF">MANES_06G040700</name>
</gene>
<dbReference type="PANTHER" id="PTHR31286">
    <property type="entry name" value="GLYCINE-RICH CELL WALL STRUCTURAL PROTEIN 1.8-LIKE"/>
    <property type="match status" value="1"/>
</dbReference>
<accession>A0A2C9VMW8</accession>
<evidence type="ECO:0000313" key="3">
    <source>
        <dbReference type="EMBL" id="OAY46954.1"/>
    </source>
</evidence>
<dbReference type="PANTHER" id="PTHR31286:SF153">
    <property type="entry name" value="DUF4283 DOMAIN PROTEIN"/>
    <property type="match status" value="1"/>
</dbReference>